<evidence type="ECO:0000256" key="8">
    <source>
        <dbReference type="ARBA" id="ARBA00023032"/>
    </source>
</evidence>
<dbReference type="GO" id="GO:0000103">
    <property type="term" value="P:sulfate assimilation"/>
    <property type="evidence" value="ECO:0007669"/>
    <property type="project" value="InterPro"/>
</dbReference>
<dbReference type="AlphaFoldDB" id="A0A7X5RLL9"/>
<reference evidence="12 13" key="1">
    <citation type="submission" date="2020-01" db="EMBL/GenBank/DDBJ databases">
        <authorList>
            <person name="Chen J."/>
            <person name="Zhu S."/>
            <person name="Yang J."/>
        </authorList>
    </citation>
    <scope>NUCLEOTIDE SEQUENCE [LARGE SCALE GENOMIC DNA]</scope>
    <source>
        <strain evidence="12 13">345S023</strain>
    </source>
</reference>
<sequence>MQSHSGIHYFFEGFSLIKTKGLKRFVFVPLTINLLLFSVAFYFLFGQIEFGIAYVISLVPEWLGWVKTAISFFLWPLAVISVLLIFALIFGTLANWIAAPFNGVLSEKVERHLTGEDLGDEGLFSLIKDIPRTLGRELTKLTWYIPRAIGFLLLFFLLPVIGQVIWFLFSAWMMAIQYCDYPYDNHKISFKRMQGQLSLHKGKALSFGIMVNVFSLIPVVNFIIMPVAICGATAMWVNELKSQALAPSPQ</sequence>
<evidence type="ECO:0000256" key="5">
    <source>
        <dbReference type="ARBA" id="ARBA00022605"/>
    </source>
</evidence>
<gene>
    <name evidence="11 12" type="primary">cysZ</name>
    <name evidence="12" type="ORF">GTH32_10380</name>
</gene>
<keyword evidence="7 11" id="KW-1133">Transmembrane helix</keyword>
<name>A0A7X5RLL9_9ALTE</name>
<keyword evidence="10 11" id="KW-0198">Cysteine biosynthesis</keyword>
<dbReference type="Proteomes" id="UP000470213">
    <property type="component" value="Unassembled WGS sequence"/>
</dbReference>
<feature type="transmembrane region" description="Helical" evidence="11">
    <location>
        <begin position="25"/>
        <end position="45"/>
    </location>
</feature>
<evidence type="ECO:0000256" key="10">
    <source>
        <dbReference type="ARBA" id="ARBA00023192"/>
    </source>
</evidence>
<evidence type="ECO:0000256" key="11">
    <source>
        <dbReference type="HAMAP-Rule" id="MF_00468"/>
    </source>
</evidence>
<dbReference type="RefSeq" id="WP_163085463.1">
    <property type="nucleotide sequence ID" value="NZ_JAAAWN010000012.1"/>
</dbReference>
<organism evidence="12 13">
    <name type="scientific">Alteromonas profundi</name>
    <dbReference type="NCBI Taxonomy" id="2696062"/>
    <lineage>
        <taxon>Bacteria</taxon>
        <taxon>Pseudomonadati</taxon>
        <taxon>Pseudomonadota</taxon>
        <taxon>Gammaproteobacteria</taxon>
        <taxon>Alteromonadales</taxon>
        <taxon>Alteromonadaceae</taxon>
        <taxon>Alteromonas/Salinimonas group</taxon>
        <taxon>Alteromonas</taxon>
    </lineage>
</organism>
<keyword evidence="2 11" id="KW-0813">Transport</keyword>
<comment type="caution">
    <text evidence="12">The sequence shown here is derived from an EMBL/GenBank/DDBJ whole genome shotgun (WGS) entry which is preliminary data.</text>
</comment>
<dbReference type="Pfam" id="PF07264">
    <property type="entry name" value="EI24"/>
    <property type="match status" value="1"/>
</dbReference>
<keyword evidence="8 11" id="KW-0764">Sulfate transport</keyword>
<evidence type="ECO:0000256" key="4">
    <source>
        <dbReference type="ARBA" id="ARBA00022519"/>
    </source>
</evidence>
<dbReference type="GO" id="GO:0009675">
    <property type="term" value="F:high-affinity sulfate:proton symporter activity"/>
    <property type="evidence" value="ECO:0007669"/>
    <property type="project" value="TreeGrafter"/>
</dbReference>
<evidence type="ECO:0000256" key="9">
    <source>
        <dbReference type="ARBA" id="ARBA00023136"/>
    </source>
</evidence>
<comment type="subcellular location">
    <subcellularLocation>
        <location evidence="11">Cell inner membrane</location>
        <topology evidence="11">Multi-pass membrane protein</topology>
    </subcellularLocation>
    <subcellularLocation>
        <location evidence="1">Membrane</location>
        <topology evidence="1">Multi-pass membrane protein</topology>
    </subcellularLocation>
</comment>
<keyword evidence="13" id="KW-1185">Reference proteome</keyword>
<dbReference type="InterPro" id="IPR022985">
    <property type="entry name" value="Sulfate_CysZ"/>
</dbReference>
<dbReference type="GO" id="GO:0019344">
    <property type="term" value="P:cysteine biosynthetic process"/>
    <property type="evidence" value="ECO:0007669"/>
    <property type="project" value="UniProtKB-UniRule"/>
</dbReference>
<dbReference type="NCBIfam" id="NF003433">
    <property type="entry name" value="PRK04949.1"/>
    <property type="match status" value="1"/>
</dbReference>
<evidence type="ECO:0000313" key="13">
    <source>
        <dbReference type="Proteomes" id="UP000470213"/>
    </source>
</evidence>
<comment type="function">
    <text evidence="11">High affinity, high specificity proton-dependent sulfate transporter, which mediates sulfate uptake. Provides the sulfur source for the cysteine synthesis pathway.</text>
</comment>
<keyword evidence="5 11" id="KW-0028">Amino-acid biosynthesis</keyword>
<evidence type="ECO:0000256" key="1">
    <source>
        <dbReference type="ARBA" id="ARBA00004141"/>
    </source>
</evidence>
<keyword evidence="3 11" id="KW-1003">Cell membrane</keyword>
<evidence type="ECO:0000256" key="3">
    <source>
        <dbReference type="ARBA" id="ARBA00022475"/>
    </source>
</evidence>
<dbReference type="EMBL" id="JAAAWN010000012">
    <property type="protein sequence ID" value="NDV91590.1"/>
    <property type="molecule type" value="Genomic_DNA"/>
</dbReference>
<feature type="transmembrane region" description="Helical" evidence="11">
    <location>
        <begin position="204"/>
        <end position="237"/>
    </location>
</feature>
<proteinExistence type="inferred from homology"/>
<evidence type="ECO:0000256" key="7">
    <source>
        <dbReference type="ARBA" id="ARBA00022989"/>
    </source>
</evidence>
<keyword evidence="4 11" id="KW-0997">Cell inner membrane</keyword>
<keyword evidence="9 11" id="KW-0472">Membrane</keyword>
<feature type="transmembrane region" description="Helical" evidence="11">
    <location>
        <begin position="72"/>
        <end position="98"/>
    </location>
</feature>
<dbReference type="InterPro" id="IPR059112">
    <property type="entry name" value="CysZ/EI24"/>
</dbReference>
<dbReference type="PANTHER" id="PTHR37468:SF1">
    <property type="entry name" value="SULFATE TRANSPORTER CYSZ"/>
    <property type="match status" value="1"/>
</dbReference>
<evidence type="ECO:0000313" key="12">
    <source>
        <dbReference type="EMBL" id="NDV91590.1"/>
    </source>
</evidence>
<comment type="caution">
    <text evidence="11">Lacks conserved residue(s) required for the propagation of feature annotation.</text>
</comment>
<evidence type="ECO:0000256" key="2">
    <source>
        <dbReference type="ARBA" id="ARBA00022448"/>
    </source>
</evidence>
<protein>
    <recommendedName>
        <fullName evidence="11">Sulfate transporter CysZ</fullName>
    </recommendedName>
</protein>
<dbReference type="PANTHER" id="PTHR37468">
    <property type="entry name" value="SULFATE TRANSPORTER CYSZ"/>
    <property type="match status" value="1"/>
</dbReference>
<dbReference type="HAMAP" id="MF_00468">
    <property type="entry name" value="CysZ"/>
    <property type="match status" value="1"/>
</dbReference>
<comment type="similarity">
    <text evidence="11">Belongs to the CysZ family.</text>
</comment>
<dbReference type="InterPro" id="IPR050480">
    <property type="entry name" value="CysZ-like"/>
</dbReference>
<accession>A0A7X5RLL9</accession>
<keyword evidence="6 11" id="KW-0812">Transmembrane</keyword>
<dbReference type="GO" id="GO:0005886">
    <property type="term" value="C:plasma membrane"/>
    <property type="evidence" value="ECO:0007669"/>
    <property type="project" value="UniProtKB-SubCell"/>
</dbReference>
<evidence type="ECO:0000256" key="6">
    <source>
        <dbReference type="ARBA" id="ARBA00022692"/>
    </source>
</evidence>